<name>A0A218ZF27_9HELO</name>
<keyword evidence="1" id="KW-0175">Coiled coil</keyword>
<comment type="caution">
    <text evidence="3">The sequence shown here is derived from an EMBL/GenBank/DDBJ whole genome shotgun (WGS) entry which is preliminary data.</text>
</comment>
<feature type="coiled-coil region" evidence="1">
    <location>
        <begin position="293"/>
        <end position="327"/>
    </location>
</feature>
<gene>
    <name evidence="3" type="ORF">B2J93_5158</name>
</gene>
<reference evidence="3 4" key="1">
    <citation type="submission" date="2017-04" db="EMBL/GenBank/DDBJ databases">
        <title>Draft genome sequence of Marssonina coronaria NL1: causal agent of apple blotch.</title>
        <authorList>
            <person name="Cheng Q."/>
        </authorList>
    </citation>
    <scope>NUCLEOTIDE SEQUENCE [LARGE SCALE GENOMIC DNA]</scope>
    <source>
        <strain evidence="3 4">NL1</strain>
    </source>
</reference>
<feature type="region of interest" description="Disordered" evidence="2">
    <location>
        <begin position="464"/>
        <end position="490"/>
    </location>
</feature>
<dbReference type="InParanoid" id="A0A218ZF27"/>
<evidence type="ECO:0000256" key="2">
    <source>
        <dbReference type="SAM" id="MobiDB-lite"/>
    </source>
</evidence>
<dbReference type="OrthoDB" id="3562224at2759"/>
<sequence length="515" mass="58826">MVSSNDLRLSSLSPCQRMRRLIAEIANNEDTISALIKLRSEVEHMRATRSALCARVLMGDLIHRTKGAVDPVSKEQRDSDKLAYHGVVETISAFEARSISLTRRMLPYYAEIIDVNNQLKSDLASERIKVREKEGEIESSLAIRRKLQIDISKLRRRTGKISEKNASEPVHGKIDLSSGTSNFKEEADESAQTAEESQTGELVDSINIIKTLHAKVKILEEAQKINEIRLGDARKQQEQSKSEYKLVVAGQNKERQRATEWRKKWVEGTRQMVDLKVELNGMKGDLNYFKCSTNFLRNDNMALEKRLDSLQLEKDLLEEKLRKKDSAASRIAQDQQIPGKIHVPAQAEVLVLRTAREKVQREAATLKDYIRQLEEKIRVLEILRVSSVPKHKDYRKSRQEWRSYAKRLRTELEDSKQELANTLADKDELSKAHKKLRRNLKGLLSPIEMEDFAEERIVQGGQSVSQSIKNSASNANAASEQADSSVTKRIVEVRKHFRNYPRRLAKQGKQSAPAR</sequence>
<keyword evidence="4" id="KW-1185">Reference proteome</keyword>
<organism evidence="3 4">
    <name type="scientific">Diplocarpon coronariae</name>
    <dbReference type="NCBI Taxonomy" id="2795749"/>
    <lineage>
        <taxon>Eukaryota</taxon>
        <taxon>Fungi</taxon>
        <taxon>Dikarya</taxon>
        <taxon>Ascomycota</taxon>
        <taxon>Pezizomycotina</taxon>
        <taxon>Leotiomycetes</taxon>
        <taxon>Helotiales</taxon>
        <taxon>Drepanopezizaceae</taxon>
        <taxon>Diplocarpon</taxon>
    </lineage>
</organism>
<evidence type="ECO:0000313" key="4">
    <source>
        <dbReference type="Proteomes" id="UP000242519"/>
    </source>
</evidence>
<feature type="compositionally biased region" description="Basic and acidic residues" evidence="2">
    <location>
        <begin position="160"/>
        <end position="174"/>
    </location>
</feature>
<feature type="coiled-coil region" evidence="1">
    <location>
        <begin position="352"/>
        <end position="439"/>
    </location>
</feature>
<proteinExistence type="predicted"/>
<evidence type="ECO:0000313" key="3">
    <source>
        <dbReference type="EMBL" id="OWP06679.1"/>
    </source>
</evidence>
<accession>A0A218ZF27</accession>
<dbReference type="EMBL" id="MZNU01000038">
    <property type="protein sequence ID" value="OWP06679.1"/>
    <property type="molecule type" value="Genomic_DNA"/>
</dbReference>
<dbReference type="AlphaFoldDB" id="A0A218ZF27"/>
<protein>
    <submittedName>
        <fullName evidence="3">Uncharacterized protein</fullName>
    </submittedName>
</protein>
<dbReference type="Proteomes" id="UP000242519">
    <property type="component" value="Unassembled WGS sequence"/>
</dbReference>
<evidence type="ECO:0000256" key="1">
    <source>
        <dbReference type="SAM" id="Coils"/>
    </source>
</evidence>
<feature type="compositionally biased region" description="Low complexity" evidence="2">
    <location>
        <begin position="465"/>
        <end position="485"/>
    </location>
</feature>
<feature type="region of interest" description="Disordered" evidence="2">
    <location>
        <begin position="158"/>
        <end position="188"/>
    </location>
</feature>